<feature type="active site" description="Nucleophile" evidence="4">
    <location>
        <position position="357"/>
    </location>
</feature>
<keyword evidence="7" id="KW-1185">Reference proteome</keyword>
<dbReference type="Gene3D" id="3.20.20.80">
    <property type="entry name" value="Glycosidases"/>
    <property type="match status" value="1"/>
</dbReference>
<dbReference type="GO" id="GO:0005975">
    <property type="term" value="P:carbohydrate metabolic process"/>
    <property type="evidence" value="ECO:0007669"/>
    <property type="project" value="InterPro"/>
</dbReference>
<comment type="similarity">
    <text evidence="1 5">Belongs to the glycosyl hydrolase 1 family.</text>
</comment>
<sequence>MDRRPHVQTPHRRHTALRFRKRISLSRGRPPDAPEVLEGMGSYPKRHDPPVMKIQFPDAFFFGTSTAAPQIETAFEHDWQGVKARHGFVFDRTTDHEKRFKEDAGIIASLAPNYRMSLQWSKLQREPYGTFHRETAQEYHAFIQDLKAKGVDIMMVLHHFTNPLWFSRLGGWEKEENIPYWVDFARKVVDEFGEYVSYWNTFNEPNVYASYGWITAFFPPFKINPLLAGKVVKNMGLAHDQVYDYIKEKFPAHPVGISHNATIFSAENLLGWFPARLSDWWFMEYVPSHFEKADFFGMSYYGRIPHDPLPITFLETPEKMKALGRRHDDIWEYHPEGLRTCIDRYWNKYKKPIIITENGVCDESDFLRLQAIQDYALIIHEALQDGIDIKGYYFWSTWDNFEWHLGPSMRFGLYECDPVTMHRRRRPSGDLYASLAYTKKIRVAVQKKVAS</sequence>
<reference evidence="7" key="1">
    <citation type="submission" date="2018-09" db="EMBL/GenBank/DDBJ databases">
        <title>Chryseolinea sp. KIS68-18 isolated from soil.</title>
        <authorList>
            <person name="Weon H.-Y."/>
            <person name="Kwon S.-W."/>
            <person name="Lee S.A."/>
        </authorList>
    </citation>
    <scope>NUCLEOTIDE SEQUENCE [LARGE SCALE GENOMIC DNA]</scope>
    <source>
        <strain evidence="7">KIS68-18</strain>
    </source>
</reference>
<dbReference type="PANTHER" id="PTHR10353">
    <property type="entry name" value="GLYCOSYL HYDROLASE"/>
    <property type="match status" value="1"/>
</dbReference>
<dbReference type="AlphaFoldDB" id="A0A385SVC5"/>
<dbReference type="EMBL" id="CP032382">
    <property type="protein sequence ID" value="AYB33660.1"/>
    <property type="molecule type" value="Genomic_DNA"/>
</dbReference>
<dbReference type="InterPro" id="IPR001360">
    <property type="entry name" value="Glyco_hydro_1"/>
</dbReference>
<dbReference type="InterPro" id="IPR018120">
    <property type="entry name" value="Glyco_hydro_1_AS"/>
</dbReference>
<keyword evidence="2 6" id="KW-0378">Hydrolase</keyword>
<dbReference type="PROSITE" id="PS00572">
    <property type="entry name" value="GLYCOSYL_HYDROL_F1_1"/>
    <property type="match status" value="1"/>
</dbReference>
<dbReference type="InterPro" id="IPR017853">
    <property type="entry name" value="GH"/>
</dbReference>
<keyword evidence="3" id="KW-0326">Glycosidase</keyword>
<evidence type="ECO:0000256" key="5">
    <source>
        <dbReference type="RuleBase" id="RU003690"/>
    </source>
</evidence>
<gene>
    <name evidence="6" type="ORF">D4L85_25120</name>
</gene>
<protein>
    <submittedName>
        <fullName evidence="6">Glycoside hydrolase family 1 protein</fullName>
    </submittedName>
</protein>
<dbReference type="KEGG" id="chk:D4L85_25120"/>
<proteinExistence type="inferred from homology"/>
<evidence type="ECO:0000313" key="7">
    <source>
        <dbReference type="Proteomes" id="UP000266183"/>
    </source>
</evidence>
<evidence type="ECO:0000256" key="2">
    <source>
        <dbReference type="ARBA" id="ARBA00022801"/>
    </source>
</evidence>
<name>A0A385SVC5_9BACT</name>
<dbReference type="Pfam" id="PF00232">
    <property type="entry name" value="Glyco_hydro_1"/>
    <property type="match status" value="2"/>
</dbReference>
<evidence type="ECO:0000256" key="4">
    <source>
        <dbReference type="PROSITE-ProRule" id="PRU10055"/>
    </source>
</evidence>
<dbReference type="PANTHER" id="PTHR10353:SF209">
    <property type="entry name" value="GALACTOLIPID GALACTOSYLTRANSFERASE SFR2, CHLOROPLASTIC"/>
    <property type="match status" value="1"/>
</dbReference>
<accession>A0A385SVC5</accession>
<organism evidence="6 7">
    <name type="scientific">Chryseolinea soli</name>
    <dbReference type="NCBI Taxonomy" id="2321403"/>
    <lineage>
        <taxon>Bacteria</taxon>
        <taxon>Pseudomonadati</taxon>
        <taxon>Bacteroidota</taxon>
        <taxon>Cytophagia</taxon>
        <taxon>Cytophagales</taxon>
        <taxon>Fulvivirgaceae</taxon>
        <taxon>Chryseolinea</taxon>
    </lineage>
</organism>
<dbReference type="SUPFAM" id="SSF51445">
    <property type="entry name" value="(Trans)glycosidases"/>
    <property type="match status" value="1"/>
</dbReference>
<evidence type="ECO:0000256" key="1">
    <source>
        <dbReference type="ARBA" id="ARBA00010838"/>
    </source>
</evidence>
<evidence type="ECO:0000313" key="6">
    <source>
        <dbReference type="EMBL" id="AYB33660.1"/>
    </source>
</evidence>
<dbReference type="PRINTS" id="PR00131">
    <property type="entry name" value="GLHYDRLASE1"/>
</dbReference>
<dbReference type="GO" id="GO:0008422">
    <property type="term" value="F:beta-glucosidase activity"/>
    <property type="evidence" value="ECO:0007669"/>
    <property type="project" value="TreeGrafter"/>
</dbReference>
<evidence type="ECO:0000256" key="3">
    <source>
        <dbReference type="ARBA" id="ARBA00023295"/>
    </source>
</evidence>
<dbReference type="Proteomes" id="UP000266183">
    <property type="component" value="Chromosome"/>
</dbReference>